<evidence type="ECO:0000256" key="4">
    <source>
        <dbReference type="ARBA" id="ARBA00012477"/>
    </source>
</evidence>
<evidence type="ECO:0000313" key="13">
    <source>
        <dbReference type="Proteomes" id="UP001165289"/>
    </source>
</evidence>
<evidence type="ECO:0000256" key="3">
    <source>
        <dbReference type="ARBA" id="ARBA00007823"/>
    </source>
</evidence>
<dbReference type="EMBL" id="JAKMXF010000088">
    <property type="protein sequence ID" value="KAI6658610.1"/>
    <property type="molecule type" value="Genomic_DNA"/>
</dbReference>
<keyword evidence="7" id="KW-0479">Metal-binding</keyword>
<dbReference type="GO" id="GO:0005739">
    <property type="term" value="C:mitochondrion"/>
    <property type="evidence" value="ECO:0007669"/>
    <property type="project" value="TreeGrafter"/>
</dbReference>
<dbReference type="SMART" id="SM00849">
    <property type="entry name" value="Lactamase_B"/>
    <property type="match status" value="1"/>
</dbReference>
<dbReference type="AlphaFoldDB" id="A0AAV7KCM3"/>
<keyword evidence="8" id="KW-0255">Endonuclease</keyword>
<keyword evidence="6" id="KW-0540">Nuclease</keyword>
<evidence type="ECO:0000259" key="11">
    <source>
        <dbReference type="SMART" id="SM00849"/>
    </source>
</evidence>
<evidence type="ECO:0000256" key="1">
    <source>
        <dbReference type="ARBA" id="ARBA00000402"/>
    </source>
</evidence>
<evidence type="ECO:0000256" key="6">
    <source>
        <dbReference type="ARBA" id="ARBA00022722"/>
    </source>
</evidence>
<dbReference type="InterPro" id="IPR036866">
    <property type="entry name" value="RibonucZ/Hydroxyglut_hydro"/>
</dbReference>
<dbReference type="CDD" id="cd07718">
    <property type="entry name" value="RNaseZ_ELAC1_ELAC2-C-term-like_MBL-fold"/>
    <property type="match status" value="1"/>
</dbReference>
<keyword evidence="13" id="KW-1185">Reference proteome</keyword>
<evidence type="ECO:0000256" key="8">
    <source>
        <dbReference type="ARBA" id="ARBA00022759"/>
    </source>
</evidence>
<keyword evidence="10" id="KW-0862">Zinc</keyword>
<reference evidence="12 13" key="1">
    <citation type="journal article" date="2023" name="BMC Biol.">
        <title>The compact genome of the sponge Oopsacas minuta (Hexactinellida) is lacking key metazoan core genes.</title>
        <authorList>
            <person name="Santini S."/>
            <person name="Schenkelaars Q."/>
            <person name="Jourda C."/>
            <person name="Duchesne M."/>
            <person name="Belahbib H."/>
            <person name="Rocher C."/>
            <person name="Selva M."/>
            <person name="Riesgo A."/>
            <person name="Vervoort M."/>
            <person name="Leys S.P."/>
            <person name="Kodjabachian L."/>
            <person name="Le Bivic A."/>
            <person name="Borchiellini C."/>
            <person name="Claverie J.M."/>
            <person name="Renard E."/>
        </authorList>
    </citation>
    <scope>NUCLEOTIDE SEQUENCE [LARGE SCALE GENOMIC DNA]</scope>
    <source>
        <strain evidence="12">SPO-2</strain>
    </source>
</reference>
<comment type="similarity">
    <text evidence="3">Belongs to the RNase Z family.</text>
</comment>
<evidence type="ECO:0000256" key="2">
    <source>
        <dbReference type="ARBA" id="ARBA00001947"/>
    </source>
</evidence>
<feature type="domain" description="Metallo-beta-lactamase" evidence="11">
    <location>
        <begin position="459"/>
        <end position="639"/>
    </location>
</feature>
<dbReference type="GO" id="GO:0042781">
    <property type="term" value="F:3'-tRNA processing endoribonuclease activity"/>
    <property type="evidence" value="ECO:0007669"/>
    <property type="project" value="UniProtKB-EC"/>
</dbReference>
<gene>
    <name evidence="12" type="ORF">LOD99_15408</name>
</gene>
<keyword evidence="5" id="KW-0819">tRNA processing</keyword>
<dbReference type="InterPro" id="IPR001279">
    <property type="entry name" value="Metallo-B-lactamas"/>
</dbReference>
<dbReference type="InterPro" id="IPR047151">
    <property type="entry name" value="RNZ2-like"/>
</dbReference>
<dbReference type="Proteomes" id="UP001165289">
    <property type="component" value="Unassembled WGS sequence"/>
</dbReference>
<keyword evidence="9" id="KW-0378">Hydrolase</keyword>
<sequence>MARKGVELARKLYNVHLKIVGCSTIGTGSTVALDIEKSRYLFNCEENVERLFIEGNIPNRIDALKAVFVTYPKWERFVSVPNYVTSTDTGDMRTVKRNKFKLYTAKSELVRRTLSIVGNKYKKEAWNIIDVKSRDSSYRDDNITVTPVVISREKSGSERCGNYLDTIVGYYGVLRDCPGEIRTDKLEELGLQKEFKEVKDLLKSISNSIMTDKGVRICKNDILTPTTTGASFLIIECPDKEFIRPIISNKTLQTFQQTADQKVLKVVIHIVPQFIIKNSLYTDWMNKFDRSTEHIFVLTDHKGNIPVYGYKMRCVLNLVSPTLYPITRHSLALPRLPEICENIHIAEDNCSFNLTPGIKQPFSYQVARLPKQTNVMQECYEHIQDCFNFYQTAVYEREIAPGVVINTSEKNENLQKITPMQHHQKLINNNNKLDLTPVIGDPLISFVGTGSAGATSYRNTSCILIIDAAKNSYILDCGVGSYMQMWDMFRERTNEILANLKFIFVSHRHIDHHSGIARLLQERANLVGHNVLVIGPGILKDKLMYYSKNVEDLKIEFMELRELQKGVNKELSKQLCMRELTTIRVEHCYDAHGVSMVHKEGWKVVYSGDTRPTEELARVGTNADLLIHEATFGRGLEEHAKFKKHSTTPEAILIGQKMQAKYTILTHFSHRYNKLPKFEEVFVTGNVRVAFDNMTFLLSQLYLGKYAQETIRDFIPKYIKEASGMSVRDMQWDSLDSWERYDPDD</sequence>
<accession>A0AAV7KCM3</accession>
<comment type="caution">
    <text evidence="12">The sequence shown here is derived from an EMBL/GenBank/DDBJ whole genome shotgun (WGS) entry which is preliminary data.</text>
</comment>
<comment type="catalytic activity">
    <reaction evidence="1">
        <text>Endonucleolytic cleavage of RNA, removing extra 3' nucleotides from tRNA precursor, generating 3' termini of tRNAs. A 3'-hydroxy group is left at the tRNA terminus and a 5'-phosphoryl group is left at the trailer molecule.</text>
        <dbReference type="EC" id="3.1.26.11"/>
    </reaction>
</comment>
<dbReference type="Pfam" id="PF23023">
    <property type="entry name" value="Anti-Pycsar_Apyc1"/>
    <property type="match status" value="1"/>
</dbReference>
<organism evidence="12 13">
    <name type="scientific">Oopsacas minuta</name>
    <dbReference type="NCBI Taxonomy" id="111878"/>
    <lineage>
        <taxon>Eukaryota</taxon>
        <taxon>Metazoa</taxon>
        <taxon>Porifera</taxon>
        <taxon>Hexactinellida</taxon>
        <taxon>Hexasterophora</taxon>
        <taxon>Lyssacinosida</taxon>
        <taxon>Leucopsacidae</taxon>
        <taxon>Oopsacas</taxon>
    </lineage>
</organism>
<evidence type="ECO:0000256" key="7">
    <source>
        <dbReference type="ARBA" id="ARBA00022723"/>
    </source>
</evidence>
<dbReference type="GO" id="GO:1990180">
    <property type="term" value="P:mitochondrial tRNA 3'-end processing"/>
    <property type="evidence" value="ECO:0007669"/>
    <property type="project" value="TreeGrafter"/>
</dbReference>
<comment type="cofactor">
    <cofactor evidence="2">
        <name>Zn(2+)</name>
        <dbReference type="ChEBI" id="CHEBI:29105"/>
    </cofactor>
</comment>
<proteinExistence type="inferred from homology"/>
<dbReference type="EC" id="3.1.26.11" evidence="4"/>
<evidence type="ECO:0000256" key="10">
    <source>
        <dbReference type="ARBA" id="ARBA00022833"/>
    </source>
</evidence>
<evidence type="ECO:0000256" key="5">
    <source>
        <dbReference type="ARBA" id="ARBA00022694"/>
    </source>
</evidence>
<dbReference type="SUPFAM" id="SSF56281">
    <property type="entry name" value="Metallo-hydrolase/oxidoreductase"/>
    <property type="match status" value="1"/>
</dbReference>
<evidence type="ECO:0000256" key="9">
    <source>
        <dbReference type="ARBA" id="ARBA00022801"/>
    </source>
</evidence>
<evidence type="ECO:0000313" key="12">
    <source>
        <dbReference type="EMBL" id="KAI6658610.1"/>
    </source>
</evidence>
<dbReference type="Gene3D" id="3.60.15.10">
    <property type="entry name" value="Ribonuclease Z/Hydroxyacylglutathione hydrolase-like"/>
    <property type="match status" value="2"/>
</dbReference>
<dbReference type="PANTHER" id="PTHR12553:SF49">
    <property type="entry name" value="ZINC PHOSPHODIESTERASE ELAC PROTEIN 2"/>
    <property type="match status" value="1"/>
</dbReference>
<dbReference type="PANTHER" id="PTHR12553">
    <property type="entry name" value="ZINC PHOSPHODIESTERASE ELAC PROTEIN 2"/>
    <property type="match status" value="1"/>
</dbReference>
<dbReference type="GO" id="GO:0046872">
    <property type="term" value="F:metal ion binding"/>
    <property type="evidence" value="ECO:0007669"/>
    <property type="project" value="UniProtKB-KW"/>
</dbReference>
<name>A0AAV7KCM3_9METZ</name>
<protein>
    <recommendedName>
        <fullName evidence="4">ribonuclease Z</fullName>
        <ecNumber evidence="4">3.1.26.11</ecNumber>
    </recommendedName>
</protein>